<dbReference type="KEGG" id="ccot:CCAX7_66090"/>
<proteinExistence type="inferred from homology"/>
<name>A0A402CR82_9BACT</name>
<dbReference type="FunCoup" id="A0A402CR82">
    <property type="interactions" value="56"/>
</dbReference>
<dbReference type="CDD" id="cd18617">
    <property type="entry name" value="GH43_XynB-like"/>
    <property type="match status" value="1"/>
</dbReference>
<dbReference type="AlphaFoldDB" id="A0A402CR82"/>
<dbReference type="SUPFAM" id="SSF75005">
    <property type="entry name" value="Arabinanase/levansucrase/invertase"/>
    <property type="match status" value="1"/>
</dbReference>
<dbReference type="GO" id="GO:0004553">
    <property type="term" value="F:hydrolase activity, hydrolyzing O-glycosyl compounds"/>
    <property type="evidence" value="ECO:0007669"/>
    <property type="project" value="InterPro"/>
</dbReference>
<dbReference type="InterPro" id="IPR051795">
    <property type="entry name" value="Glycosyl_Hydrlase_43"/>
</dbReference>
<evidence type="ECO:0000313" key="5">
    <source>
        <dbReference type="EMBL" id="BDI34558.1"/>
    </source>
</evidence>
<protein>
    <submittedName>
        <fullName evidence="5">Glycoside hydrolase 43 family protein</fullName>
    </submittedName>
</protein>
<accession>A0A402CR82</accession>
<dbReference type="InterPro" id="IPR013320">
    <property type="entry name" value="ConA-like_dom_sf"/>
</dbReference>
<dbReference type="PANTHER" id="PTHR42812">
    <property type="entry name" value="BETA-XYLOSIDASE"/>
    <property type="match status" value="1"/>
</dbReference>
<dbReference type="Gene3D" id="2.60.120.200">
    <property type="match status" value="1"/>
</dbReference>
<comment type="similarity">
    <text evidence="1 4">Belongs to the glycosyl hydrolase 43 family.</text>
</comment>
<dbReference type="Pfam" id="PF04616">
    <property type="entry name" value="Glyco_hydro_43"/>
    <property type="match status" value="1"/>
</dbReference>
<dbReference type="GO" id="GO:0005975">
    <property type="term" value="P:carbohydrate metabolic process"/>
    <property type="evidence" value="ECO:0007669"/>
    <property type="project" value="InterPro"/>
</dbReference>
<organism evidence="5 6">
    <name type="scientific">Capsulimonas corticalis</name>
    <dbReference type="NCBI Taxonomy" id="2219043"/>
    <lineage>
        <taxon>Bacteria</taxon>
        <taxon>Bacillati</taxon>
        <taxon>Armatimonadota</taxon>
        <taxon>Armatimonadia</taxon>
        <taxon>Capsulimonadales</taxon>
        <taxon>Capsulimonadaceae</taxon>
        <taxon>Capsulimonas</taxon>
    </lineage>
</organism>
<dbReference type="OrthoDB" id="9801455at2"/>
<dbReference type="SUPFAM" id="SSF49899">
    <property type="entry name" value="Concanavalin A-like lectins/glucanases"/>
    <property type="match status" value="1"/>
</dbReference>
<keyword evidence="3 4" id="KW-0326">Glycosidase</keyword>
<keyword evidence="2 4" id="KW-0378">Hydrolase</keyword>
<dbReference type="EMBL" id="AP025739">
    <property type="protein sequence ID" value="BDI34558.1"/>
    <property type="molecule type" value="Genomic_DNA"/>
</dbReference>
<reference evidence="5 6" key="1">
    <citation type="journal article" date="2019" name="Int. J. Syst. Evol. Microbiol.">
        <title>Capsulimonas corticalis gen. nov., sp. nov., an aerobic capsulated bacterium, of a novel bacterial order, Capsulimonadales ord. nov., of the class Armatimonadia of the phylum Armatimonadetes.</title>
        <authorList>
            <person name="Li J."/>
            <person name="Kudo C."/>
            <person name="Tonouchi A."/>
        </authorList>
    </citation>
    <scope>NUCLEOTIDE SEQUENCE [LARGE SCALE GENOMIC DNA]</scope>
    <source>
        <strain evidence="5 6">AX-7</strain>
    </source>
</reference>
<evidence type="ECO:0000256" key="1">
    <source>
        <dbReference type="ARBA" id="ARBA00009865"/>
    </source>
</evidence>
<evidence type="ECO:0000256" key="2">
    <source>
        <dbReference type="ARBA" id="ARBA00022801"/>
    </source>
</evidence>
<dbReference type="PANTHER" id="PTHR42812:SF12">
    <property type="entry name" value="BETA-XYLOSIDASE-RELATED"/>
    <property type="match status" value="1"/>
</dbReference>
<gene>
    <name evidence="5" type="ORF">CCAX7_66090</name>
</gene>
<dbReference type="InterPro" id="IPR006710">
    <property type="entry name" value="Glyco_hydro_43"/>
</dbReference>
<evidence type="ECO:0000256" key="3">
    <source>
        <dbReference type="ARBA" id="ARBA00023295"/>
    </source>
</evidence>
<dbReference type="InterPro" id="IPR023296">
    <property type="entry name" value="Glyco_hydro_beta-prop_sf"/>
</dbReference>
<keyword evidence="6" id="KW-1185">Reference proteome</keyword>
<evidence type="ECO:0000256" key="4">
    <source>
        <dbReference type="RuleBase" id="RU361187"/>
    </source>
</evidence>
<evidence type="ECO:0000313" key="6">
    <source>
        <dbReference type="Proteomes" id="UP000287394"/>
    </source>
</evidence>
<dbReference type="Gene3D" id="2.115.10.20">
    <property type="entry name" value="Glycosyl hydrolase domain, family 43"/>
    <property type="match status" value="1"/>
</dbReference>
<dbReference type="RefSeq" id="WP_119319910.1">
    <property type="nucleotide sequence ID" value="NZ_AP025739.1"/>
</dbReference>
<dbReference type="Proteomes" id="UP000287394">
    <property type="component" value="Chromosome"/>
</dbReference>
<sequence length="501" mass="55837">MPYTNPVVRGMNPDPSICRAGDDFYLATSTMNFYPGVPIHHSKDLVNWRLIGHCLTRPAHFQPDQTNGAPMIYAPTLRYHDGVFYMVTTNVHGGGNFFVTATDPAGPWSDPIVVDQEVFDPSLLFDTDGKVYYSRRGSFEHKDVIQAEIDIQTGKLLTEYRSLGVGMVSDDAEGPHVYHIGDWYYLMQAEGGSRFLHMETISRSRSPWGPFEPCPHNPILSQHEAWWHPVRSLGHADLVEAADGTWWAVFLGTRHASYDSLTILGRETFLARVDWVDGWPVFDKQAMRELSIDSPTPTLYPWDPEPSRDDFHSENLGLQWTQLAVPTPGVLDLRERPGYVRLRGQAGFTPAGSAFVGFRQKDLTFTASTLLEFEPAGDNEEAGVSVFQTSAYRYDLRVTRRDGRRVVSLHKTVGDLTHESDLYIAPDGPLELRISGDPAAYAFAFRAAGASDWTPVGAGLTQLIAAEVASTWTGIFLGLYSTGNGQTCQAPADFDWFEYNS</sequence>
<dbReference type="InterPro" id="IPR041542">
    <property type="entry name" value="GH43_C2"/>
</dbReference>
<dbReference type="Pfam" id="PF17851">
    <property type="entry name" value="GH43_C2"/>
    <property type="match status" value="1"/>
</dbReference>